<keyword evidence="1" id="KW-1133">Transmembrane helix</keyword>
<dbReference type="PANTHER" id="PTHR34980:SF2">
    <property type="entry name" value="INNER MEMBRANE PROTEIN YHAH-RELATED"/>
    <property type="match status" value="1"/>
</dbReference>
<evidence type="ECO:0000313" key="2">
    <source>
        <dbReference type="EMBL" id="SUQ65884.1"/>
    </source>
</evidence>
<gene>
    <name evidence="2" type="primary">yhaH</name>
    <name evidence="2" type="ORF">CCOS864_05362</name>
</gene>
<dbReference type="EMBL" id="UIDD01000012">
    <property type="protein sequence ID" value="SUQ65884.1"/>
    <property type="molecule type" value="Genomic_DNA"/>
</dbReference>
<evidence type="ECO:0000313" key="3">
    <source>
        <dbReference type="Proteomes" id="UP000255177"/>
    </source>
</evidence>
<organism evidence="2 3">
    <name type="scientific">Pseudomonas wadenswilerensis</name>
    <dbReference type="NCBI Taxonomy" id="1785161"/>
    <lineage>
        <taxon>Bacteria</taxon>
        <taxon>Pseudomonadati</taxon>
        <taxon>Pseudomonadota</taxon>
        <taxon>Gammaproteobacteria</taxon>
        <taxon>Pseudomonadales</taxon>
        <taxon>Pseudomonadaceae</taxon>
        <taxon>Pseudomonas</taxon>
    </lineage>
</organism>
<sequence length="152" mass="16311">MSMVFCRGCAKEIHNSAVTCPACGAPQAAAATAAPVAAAPAPTGIWYFEVLKKYAVFSGRARRKEYWMFFLVNILVAMVLGFIEGVAGTGAILSNLYSLALLIPGIAVGVRRMHDTDRSGWWLLLPIVNLIFLCQDSQPGPNRFGPNPKGIA</sequence>
<dbReference type="PANTHER" id="PTHR34980">
    <property type="entry name" value="INNER MEMBRANE PROTEIN-RELATED-RELATED"/>
    <property type="match status" value="1"/>
</dbReference>
<keyword evidence="1" id="KW-0812">Transmembrane</keyword>
<protein>
    <submittedName>
        <fullName evidence="2">Inner membrane protein YhaH</fullName>
    </submittedName>
</protein>
<reference evidence="3" key="1">
    <citation type="submission" date="2018-07" db="EMBL/GenBank/DDBJ databases">
        <authorList>
            <person name="Blom J."/>
        </authorList>
    </citation>
    <scope>NUCLEOTIDE SEQUENCE [LARGE SCALE GENOMIC DNA]</scope>
    <source>
        <strain evidence="3">CCOS 864</strain>
    </source>
</reference>
<accession>A0A380T7T9</accession>
<dbReference type="GO" id="GO:0005886">
    <property type="term" value="C:plasma membrane"/>
    <property type="evidence" value="ECO:0007669"/>
    <property type="project" value="TreeGrafter"/>
</dbReference>
<feature type="transmembrane region" description="Helical" evidence="1">
    <location>
        <begin position="89"/>
        <end position="110"/>
    </location>
</feature>
<dbReference type="RefSeq" id="WP_415842486.1">
    <property type="nucleotide sequence ID" value="NZ_CBCSFG010000007.1"/>
</dbReference>
<dbReference type="AlphaFoldDB" id="A0A380T7T9"/>
<dbReference type="Proteomes" id="UP000255177">
    <property type="component" value="Unassembled WGS sequence"/>
</dbReference>
<name>A0A380T7T9_9PSED</name>
<dbReference type="Pfam" id="PF05656">
    <property type="entry name" value="DUF805"/>
    <property type="match status" value="1"/>
</dbReference>
<evidence type="ECO:0000256" key="1">
    <source>
        <dbReference type="SAM" id="Phobius"/>
    </source>
</evidence>
<keyword evidence="1" id="KW-0472">Membrane</keyword>
<dbReference type="InterPro" id="IPR008523">
    <property type="entry name" value="DUF805"/>
</dbReference>
<feature type="transmembrane region" description="Helical" evidence="1">
    <location>
        <begin position="66"/>
        <end position="83"/>
    </location>
</feature>
<keyword evidence="3" id="KW-1185">Reference proteome</keyword>
<proteinExistence type="predicted"/>